<proteinExistence type="predicted"/>
<dbReference type="Proteomes" id="UP001551482">
    <property type="component" value="Unassembled WGS sequence"/>
</dbReference>
<dbReference type="Pfam" id="PF01063">
    <property type="entry name" value="Aminotran_4"/>
    <property type="match status" value="1"/>
</dbReference>
<keyword evidence="1" id="KW-0808">Transferase</keyword>
<dbReference type="Gene3D" id="3.30.470.10">
    <property type="match status" value="1"/>
</dbReference>
<organism evidence="1 2">
    <name type="scientific">Streptodolium elevatio</name>
    <dbReference type="NCBI Taxonomy" id="3157996"/>
    <lineage>
        <taxon>Bacteria</taxon>
        <taxon>Bacillati</taxon>
        <taxon>Actinomycetota</taxon>
        <taxon>Actinomycetes</taxon>
        <taxon>Kitasatosporales</taxon>
        <taxon>Streptomycetaceae</taxon>
        <taxon>Streptodolium</taxon>
    </lineage>
</organism>
<dbReference type="InterPro" id="IPR043132">
    <property type="entry name" value="BCAT-like_C"/>
</dbReference>
<gene>
    <name evidence="1" type="ORF">AB0C36_34330</name>
</gene>
<dbReference type="Gene3D" id="3.20.10.10">
    <property type="entry name" value="D-amino Acid Aminotransferase, subunit A, domain 2"/>
    <property type="match status" value="1"/>
</dbReference>
<reference evidence="1 2" key="1">
    <citation type="submission" date="2024-06" db="EMBL/GenBank/DDBJ databases">
        <title>The Natural Products Discovery Center: Release of the First 8490 Sequenced Strains for Exploring Actinobacteria Biosynthetic Diversity.</title>
        <authorList>
            <person name="Kalkreuter E."/>
            <person name="Kautsar S.A."/>
            <person name="Yang D."/>
            <person name="Bader C.D."/>
            <person name="Teijaro C.N."/>
            <person name="Fluegel L."/>
            <person name="Davis C.M."/>
            <person name="Simpson J.R."/>
            <person name="Lauterbach L."/>
            <person name="Steele A.D."/>
            <person name="Gui C."/>
            <person name="Meng S."/>
            <person name="Li G."/>
            <person name="Viehrig K."/>
            <person name="Ye F."/>
            <person name="Su P."/>
            <person name="Kiefer A.F."/>
            <person name="Nichols A."/>
            <person name="Cepeda A.J."/>
            <person name="Yan W."/>
            <person name="Fan B."/>
            <person name="Jiang Y."/>
            <person name="Adhikari A."/>
            <person name="Zheng C.-J."/>
            <person name="Schuster L."/>
            <person name="Cowan T.M."/>
            <person name="Smanski M.J."/>
            <person name="Chevrette M.G."/>
            <person name="De Carvalho L.P.S."/>
            <person name="Shen B."/>
        </authorList>
    </citation>
    <scope>NUCLEOTIDE SEQUENCE [LARGE SCALE GENOMIC DNA]</scope>
    <source>
        <strain evidence="1 2">NPDC048946</strain>
    </source>
</reference>
<accession>A0ABV3DS43</accession>
<protein>
    <submittedName>
        <fullName evidence="1">Aminotransferase class IV family protein</fullName>
    </submittedName>
</protein>
<dbReference type="InterPro" id="IPR001544">
    <property type="entry name" value="Aminotrans_IV"/>
</dbReference>
<dbReference type="RefSeq" id="WP_358362133.1">
    <property type="nucleotide sequence ID" value="NZ_JBEZFP010000128.1"/>
</dbReference>
<keyword evidence="2" id="KW-1185">Reference proteome</keyword>
<evidence type="ECO:0000313" key="1">
    <source>
        <dbReference type="EMBL" id="MEU8138563.1"/>
    </source>
</evidence>
<dbReference type="SUPFAM" id="SSF56752">
    <property type="entry name" value="D-aminoacid aminotransferase-like PLP-dependent enzymes"/>
    <property type="match status" value="1"/>
</dbReference>
<dbReference type="InterPro" id="IPR036038">
    <property type="entry name" value="Aminotransferase-like"/>
</dbReference>
<sequence length="275" mass="29527">MSANPTSPDAFAVHLDGRDATAAELGTLAFAGYAHFTAMQVRGHRVRALDLHLARLRGASLELFGEALPDAQITAYLRAAIAQSPPDASLTATVYSQEGEYTASGGDSARLRVLVRTGPPSNGPTGPLDLAVVEYERVAPGIKHVGEIAKTYYLRRAVAEGFDDAAFADRKGRLSEASIWNLAFWDGEAVVWPEAEMLTGTTMGILRRQLDRIGVPQRVRELTVAELPDLAGAVVMNSWTPAVPVHRIGTVAIPAAPDFLDTLRRAYEAEPQTSP</sequence>
<comment type="caution">
    <text evidence="1">The sequence shown here is derived from an EMBL/GenBank/DDBJ whole genome shotgun (WGS) entry which is preliminary data.</text>
</comment>
<keyword evidence="1" id="KW-0032">Aminotransferase</keyword>
<dbReference type="EMBL" id="JBEZFP010000128">
    <property type="protein sequence ID" value="MEU8138563.1"/>
    <property type="molecule type" value="Genomic_DNA"/>
</dbReference>
<name>A0ABV3DS43_9ACTN</name>
<dbReference type="InterPro" id="IPR043131">
    <property type="entry name" value="BCAT-like_N"/>
</dbReference>
<dbReference type="NCBIfam" id="NF006734">
    <property type="entry name" value="PRK09266.1"/>
    <property type="match status" value="1"/>
</dbReference>
<evidence type="ECO:0000313" key="2">
    <source>
        <dbReference type="Proteomes" id="UP001551482"/>
    </source>
</evidence>
<dbReference type="GO" id="GO:0008483">
    <property type="term" value="F:transaminase activity"/>
    <property type="evidence" value="ECO:0007669"/>
    <property type="project" value="UniProtKB-KW"/>
</dbReference>